<dbReference type="OrthoDB" id="62952at2759"/>
<keyword evidence="2" id="KW-1185">Reference proteome</keyword>
<name>A0A9P4INF2_9PEZI</name>
<evidence type="ECO:0000313" key="2">
    <source>
        <dbReference type="Proteomes" id="UP000799772"/>
    </source>
</evidence>
<proteinExistence type="predicted"/>
<dbReference type="Proteomes" id="UP000799772">
    <property type="component" value="Unassembled WGS sequence"/>
</dbReference>
<gene>
    <name evidence="1" type="ORF">NA57DRAFT_70534</name>
</gene>
<dbReference type="InterPro" id="IPR038883">
    <property type="entry name" value="AN11006-like"/>
</dbReference>
<dbReference type="PANTHER" id="PTHR42085:SF2">
    <property type="entry name" value="F-BOX DOMAIN-CONTAINING PROTEIN"/>
    <property type="match status" value="1"/>
</dbReference>
<dbReference type="AlphaFoldDB" id="A0A9P4INF2"/>
<comment type="caution">
    <text evidence="1">The sequence shown here is derived from an EMBL/GenBank/DDBJ whole genome shotgun (WGS) entry which is preliminary data.</text>
</comment>
<sequence>MLCYDGEEFPCLATLSGKETYKHLKHGLLLPFSDQIQGDGRREGDEQPSTTSNLGFFDLPLELRLEIYDLLVVDQQPLEFDNCLDSQHSNFTPFRIGKLLLSKQFFQEAMDVFYTTNKFTIHRDIFYYCHYDLDRAVPKGLDVSRITYLKLCIHQSGYEGFTVCAIGTGFDWSLLASFRHLKTLIIEIGHEVDVIAVNNTWAVGTVCSILQVTTPKAEITWICDGAVGDDEAVLAQQAYRTIAKRLAPIRGIRCETSN</sequence>
<evidence type="ECO:0000313" key="1">
    <source>
        <dbReference type="EMBL" id="KAF2104324.1"/>
    </source>
</evidence>
<reference evidence="1" key="1">
    <citation type="journal article" date="2020" name="Stud. Mycol.">
        <title>101 Dothideomycetes genomes: a test case for predicting lifestyles and emergence of pathogens.</title>
        <authorList>
            <person name="Haridas S."/>
            <person name="Albert R."/>
            <person name="Binder M."/>
            <person name="Bloem J."/>
            <person name="Labutti K."/>
            <person name="Salamov A."/>
            <person name="Andreopoulos B."/>
            <person name="Baker S."/>
            <person name="Barry K."/>
            <person name="Bills G."/>
            <person name="Bluhm B."/>
            <person name="Cannon C."/>
            <person name="Castanera R."/>
            <person name="Culley D."/>
            <person name="Daum C."/>
            <person name="Ezra D."/>
            <person name="Gonzalez J."/>
            <person name="Henrissat B."/>
            <person name="Kuo A."/>
            <person name="Liang C."/>
            <person name="Lipzen A."/>
            <person name="Lutzoni F."/>
            <person name="Magnuson J."/>
            <person name="Mondo S."/>
            <person name="Nolan M."/>
            <person name="Ohm R."/>
            <person name="Pangilinan J."/>
            <person name="Park H.-J."/>
            <person name="Ramirez L."/>
            <person name="Alfaro M."/>
            <person name="Sun H."/>
            <person name="Tritt A."/>
            <person name="Yoshinaga Y."/>
            <person name="Zwiers L.-H."/>
            <person name="Turgeon B."/>
            <person name="Goodwin S."/>
            <person name="Spatafora J."/>
            <person name="Crous P."/>
            <person name="Grigoriev I."/>
        </authorList>
    </citation>
    <scope>NUCLEOTIDE SEQUENCE</scope>
    <source>
        <strain evidence="1">CBS 133067</strain>
    </source>
</reference>
<accession>A0A9P4INF2</accession>
<dbReference type="EMBL" id="ML978121">
    <property type="protein sequence ID" value="KAF2104324.1"/>
    <property type="molecule type" value="Genomic_DNA"/>
</dbReference>
<protein>
    <submittedName>
        <fullName evidence="1">Uncharacterized protein</fullName>
    </submittedName>
</protein>
<organism evidence="1 2">
    <name type="scientific">Rhizodiscina lignyota</name>
    <dbReference type="NCBI Taxonomy" id="1504668"/>
    <lineage>
        <taxon>Eukaryota</taxon>
        <taxon>Fungi</taxon>
        <taxon>Dikarya</taxon>
        <taxon>Ascomycota</taxon>
        <taxon>Pezizomycotina</taxon>
        <taxon>Dothideomycetes</taxon>
        <taxon>Pleosporomycetidae</taxon>
        <taxon>Aulographales</taxon>
        <taxon>Rhizodiscinaceae</taxon>
        <taxon>Rhizodiscina</taxon>
    </lineage>
</organism>
<dbReference type="PANTHER" id="PTHR42085">
    <property type="entry name" value="F-BOX DOMAIN-CONTAINING PROTEIN"/>
    <property type="match status" value="1"/>
</dbReference>